<dbReference type="EMBL" id="JH668734">
    <property type="protein sequence ID" value="KAG6461303.1"/>
    <property type="molecule type" value="Genomic_DNA"/>
</dbReference>
<dbReference type="SUPFAM" id="SSF103473">
    <property type="entry name" value="MFS general substrate transporter"/>
    <property type="match status" value="2"/>
</dbReference>
<dbReference type="OrthoDB" id="515887at2759"/>
<feature type="domain" description="Major facilitator superfamily (MFS) profile" evidence="7">
    <location>
        <begin position="497"/>
        <end position="735"/>
    </location>
</feature>
<comment type="similarity">
    <text evidence="2">Belongs to the major facilitator superfamily. MFSD6 family.</text>
</comment>
<feature type="transmembrane region" description="Helical" evidence="6">
    <location>
        <begin position="590"/>
        <end position="611"/>
    </location>
</feature>
<feature type="transmembrane region" description="Helical" evidence="6">
    <location>
        <begin position="37"/>
        <end position="62"/>
    </location>
</feature>
<dbReference type="Proteomes" id="UP000791440">
    <property type="component" value="Unassembled WGS sequence"/>
</dbReference>
<dbReference type="CDD" id="cd17335">
    <property type="entry name" value="MFS_MFSD6"/>
    <property type="match status" value="1"/>
</dbReference>
<dbReference type="Gene3D" id="1.20.1250.20">
    <property type="entry name" value="MFS general substrate transporter like domains"/>
    <property type="match status" value="2"/>
</dbReference>
<dbReference type="AlphaFoldDB" id="A0A921ZQ25"/>
<dbReference type="GO" id="GO:0022857">
    <property type="term" value="F:transmembrane transporter activity"/>
    <property type="evidence" value="ECO:0007669"/>
    <property type="project" value="InterPro"/>
</dbReference>
<feature type="transmembrane region" description="Helical" evidence="6">
    <location>
        <begin position="12"/>
        <end position="31"/>
    </location>
</feature>
<evidence type="ECO:0000259" key="7">
    <source>
        <dbReference type="PROSITE" id="PS50850"/>
    </source>
</evidence>
<feature type="transmembrane region" description="Helical" evidence="6">
    <location>
        <begin position="74"/>
        <end position="93"/>
    </location>
</feature>
<dbReference type="InterPro" id="IPR020846">
    <property type="entry name" value="MFS_dom"/>
</dbReference>
<comment type="subcellular location">
    <subcellularLocation>
        <location evidence="1">Membrane</location>
        <topology evidence="1">Multi-pass membrane protein</topology>
    </subcellularLocation>
</comment>
<evidence type="ECO:0000256" key="4">
    <source>
        <dbReference type="ARBA" id="ARBA00022989"/>
    </source>
</evidence>
<sequence length="735" mass="82598">MNMEVNYKLLPIKGHFFFFNAGTAPLVPYLSTLARQLGFSSGTVGLIYTVLPIFGLIAKPLFGIVADRFKQQKLILILAQIVTIVSFFSIYFLPQNLQEISVELDCNGVTVLKSCYQHANSIDTCRVNSLGDMKEHASCRMNCDMSSPKMWQTVCEHWHIPEYCYSTTDRIQYLTHVTHVSLEADKCAYIKADNVTLDGYDYKPQCRIGGEYVDINEPCTLNCTNPRLYDAIGDYKPNMTCLNRNLNYRLCTNNTDELKELASAQQDSECRVSCELDKKSPWRLMEICEGWHADAANTCYPRTNEGESFPSNLSFVSIIDLSTTISEHECVYIQLKNIEMPDGSIHHPYCESKAQHEVQAKLFYTSCSVNCNNTMVNEMFQAAMDSKTENESQFSQLFWLFFLLMIISWVGQAIIVTFADAICFNLLGVEVSLYGKQRLWGSVGWGIFSLLTGILIDVMSDGAYKNYFIAFIFMLIFLSCDVLVSCFLNVKSTKVSMNILADVGTLVSSLPTFVFMLWTISVGLCTGLQWQFLFWLLEDVSASNCTGSEYIKTLQGLVSAIQTFFGEIPFLFVSGYILKKIGHTHMMNIVLFTFGVRFLLYSCLTNPWWVLPIEMLQGVTFGMFYPTMTSYASIVSPPGTETTVQGVVGAVFEGVGTSLGSLIGGRLYQAYGGWITFRAFGFGALICCAMHILAGYVFKVKLDQDGVSEGYTSVIRYEQPNDMVYMLEDMGDSRS</sequence>
<evidence type="ECO:0000256" key="2">
    <source>
        <dbReference type="ARBA" id="ARBA00005241"/>
    </source>
</evidence>
<evidence type="ECO:0000256" key="1">
    <source>
        <dbReference type="ARBA" id="ARBA00004141"/>
    </source>
</evidence>
<dbReference type="PROSITE" id="PS50850">
    <property type="entry name" value="MFS"/>
    <property type="match status" value="1"/>
</dbReference>
<evidence type="ECO:0000256" key="5">
    <source>
        <dbReference type="ARBA" id="ARBA00023136"/>
    </source>
</evidence>
<keyword evidence="3 6" id="KW-0812">Transmembrane</keyword>
<comment type="caution">
    <text evidence="8">The sequence shown here is derived from an EMBL/GenBank/DDBJ whole genome shotgun (WGS) entry which is preliminary data.</text>
</comment>
<keyword evidence="4 6" id="KW-1133">Transmembrane helix</keyword>
<feature type="transmembrane region" description="Helical" evidence="6">
    <location>
        <begin position="468"/>
        <end position="490"/>
    </location>
</feature>
<reference evidence="8" key="1">
    <citation type="journal article" date="2016" name="Insect Biochem. Mol. Biol.">
        <title>Multifaceted biological insights from a draft genome sequence of the tobacco hornworm moth, Manduca sexta.</title>
        <authorList>
            <person name="Kanost M.R."/>
            <person name="Arrese E.L."/>
            <person name="Cao X."/>
            <person name="Chen Y.R."/>
            <person name="Chellapilla S."/>
            <person name="Goldsmith M.R."/>
            <person name="Grosse-Wilde E."/>
            <person name="Heckel D.G."/>
            <person name="Herndon N."/>
            <person name="Jiang H."/>
            <person name="Papanicolaou A."/>
            <person name="Qu J."/>
            <person name="Soulages J.L."/>
            <person name="Vogel H."/>
            <person name="Walters J."/>
            <person name="Waterhouse R.M."/>
            <person name="Ahn S.J."/>
            <person name="Almeida F.C."/>
            <person name="An C."/>
            <person name="Aqrawi P."/>
            <person name="Bretschneider A."/>
            <person name="Bryant W.B."/>
            <person name="Bucks S."/>
            <person name="Chao H."/>
            <person name="Chevignon G."/>
            <person name="Christen J.M."/>
            <person name="Clarke D.F."/>
            <person name="Dittmer N.T."/>
            <person name="Ferguson L.C.F."/>
            <person name="Garavelou S."/>
            <person name="Gordon K.H.J."/>
            <person name="Gunaratna R.T."/>
            <person name="Han Y."/>
            <person name="Hauser F."/>
            <person name="He Y."/>
            <person name="Heidel-Fischer H."/>
            <person name="Hirsh A."/>
            <person name="Hu Y."/>
            <person name="Jiang H."/>
            <person name="Kalra D."/>
            <person name="Klinner C."/>
            <person name="Konig C."/>
            <person name="Kovar C."/>
            <person name="Kroll A.R."/>
            <person name="Kuwar S.S."/>
            <person name="Lee S.L."/>
            <person name="Lehman R."/>
            <person name="Li K."/>
            <person name="Li Z."/>
            <person name="Liang H."/>
            <person name="Lovelace S."/>
            <person name="Lu Z."/>
            <person name="Mansfield J.H."/>
            <person name="McCulloch K.J."/>
            <person name="Mathew T."/>
            <person name="Morton B."/>
            <person name="Muzny D.M."/>
            <person name="Neunemann D."/>
            <person name="Ongeri F."/>
            <person name="Pauchet Y."/>
            <person name="Pu L.L."/>
            <person name="Pyrousis I."/>
            <person name="Rao X.J."/>
            <person name="Redding A."/>
            <person name="Roesel C."/>
            <person name="Sanchez-Gracia A."/>
            <person name="Schaack S."/>
            <person name="Shukla A."/>
            <person name="Tetreau G."/>
            <person name="Wang Y."/>
            <person name="Xiong G.H."/>
            <person name="Traut W."/>
            <person name="Walsh T.K."/>
            <person name="Worley K.C."/>
            <person name="Wu D."/>
            <person name="Wu W."/>
            <person name="Wu Y.Q."/>
            <person name="Zhang X."/>
            <person name="Zou Z."/>
            <person name="Zucker H."/>
            <person name="Briscoe A.D."/>
            <person name="Burmester T."/>
            <person name="Clem R.J."/>
            <person name="Feyereisen R."/>
            <person name="Grimmelikhuijzen C.J.P."/>
            <person name="Hamodrakas S.J."/>
            <person name="Hansson B.S."/>
            <person name="Huguet E."/>
            <person name="Jermiin L.S."/>
            <person name="Lan Q."/>
            <person name="Lehman H.K."/>
            <person name="Lorenzen M."/>
            <person name="Merzendorfer H."/>
            <person name="Michalopoulos I."/>
            <person name="Morton D.B."/>
            <person name="Muthukrishnan S."/>
            <person name="Oakeshott J.G."/>
            <person name="Palmer W."/>
            <person name="Park Y."/>
            <person name="Passarelli A.L."/>
            <person name="Rozas J."/>
            <person name="Schwartz L.M."/>
            <person name="Smith W."/>
            <person name="Southgate A."/>
            <person name="Vilcinskas A."/>
            <person name="Vogt R."/>
            <person name="Wang P."/>
            <person name="Werren J."/>
            <person name="Yu X.Q."/>
            <person name="Zhou J.J."/>
            <person name="Brown S.J."/>
            <person name="Scherer S.E."/>
            <person name="Richards S."/>
            <person name="Blissard G.W."/>
        </authorList>
    </citation>
    <scope>NUCLEOTIDE SEQUENCE</scope>
</reference>
<reference evidence="8" key="2">
    <citation type="submission" date="2020-12" db="EMBL/GenBank/DDBJ databases">
        <authorList>
            <person name="Kanost M."/>
        </authorList>
    </citation>
    <scope>NUCLEOTIDE SEQUENCE</scope>
</reference>
<organism evidence="8 9">
    <name type="scientific">Manduca sexta</name>
    <name type="common">Tobacco hawkmoth</name>
    <name type="synonym">Tobacco hornworm</name>
    <dbReference type="NCBI Taxonomy" id="7130"/>
    <lineage>
        <taxon>Eukaryota</taxon>
        <taxon>Metazoa</taxon>
        <taxon>Ecdysozoa</taxon>
        <taxon>Arthropoda</taxon>
        <taxon>Hexapoda</taxon>
        <taxon>Insecta</taxon>
        <taxon>Pterygota</taxon>
        <taxon>Neoptera</taxon>
        <taxon>Endopterygota</taxon>
        <taxon>Lepidoptera</taxon>
        <taxon>Glossata</taxon>
        <taxon>Ditrysia</taxon>
        <taxon>Bombycoidea</taxon>
        <taxon>Sphingidae</taxon>
        <taxon>Sphinginae</taxon>
        <taxon>Sphingini</taxon>
        <taxon>Manduca</taxon>
    </lineage>
</organism>
<feature type="transmembrane region" description="Helical" evidence="6">
    <location>
        <begin position="510"/>
        <end position="537"/>
    </location>
</feature>
<protein>
    <recommendedName>
        <fullName evidence="7">Major facilitator superfamily (MFS) profile domain-containing protein</fullName>
    </recommendedName>
</protein>
<evidence type="ECO:0000256" key="3">
    <source>
        <dbReference type="ARBA" id="ARBA00022692"/>
    </source>
</evidence>
<keyword evidence="9" id="KW-1185">Reference proteome</keyword>
<dbReference type="PANTHER" id="PTHR16172:SF30">
    <property type="entry name" value="SUGAR BABY, ISOFORM C"/>
    <property type="match status" value="1"/>
</dbReference>
<feature type="transmembrane region" description="Helical" evidence="6">
    <location>
        <begin position="557"/>
        <end position="578"/>
    </location>
</feature>
<dbReference type="Pfam" id="PF12832">
    <property type="entry name" value="MFS_1_like"/>
    <property type="match status" value="1"/>
</dbReference>
<evidence type="ECO:0000313" key="9">
    <source>
        <dbReference type="Proteomes" id="UP000791440"/>
    </source>
</evidence>
<keyword evidence="5 6" id="KW-0472">Membrane</keyword>
<evidence type="ECO:0000256" key="6">
    <source>
        <dbReference type="SAM" id="Phobius"/>
    </source>
</evidence>
<feature type="transmembrane region" description="Helical" evidence="6">
    <location>
        <begin position="439"/>
        <end position="456"/>
    </location>
</feature>
<dbReference type="InterPro" id="IPR024989">
    <property type="entry name" value="MFS_assoc_dom"/>
</dbReference>
<dbReference type="InterPro" id="IPR051717">
    <property type="entry name" value="MFS_MFSD6"/>
</dbReference>
<dbReference type="GO" id="GO:0016020">
    <property type="term" value="C:membrane"/>
    <property type="evidence" value="ECO:0007669"/>
    <property type="project" value="UniProtKB-SubCell"/>
</dbReference>
<feature type="transmembrane region" description="Helical" evidence="6">
    <location>
        <begin position="397"/>
        <end position="427"/>
    </location>
</feature>
<evidence type="ECO:0000313" key="8">
    <source>
        <dbReference type="EMBL" id="KAG6461304.1"/>
    </source>
</evidence>
<feature type="transmembrane region" description="Helical" evidence="6">
    <location>
        <begin position="675"/>
        <end position="698"/>
    </location>
</feature>
<dbReference type="EMBL" id="JH668734">
    <property type="protein sequence ID" value="KAG6461304.1"/>
    <property type="molecule type" value="Genomic_DNA"/>
</dbReference>
<accession>A0A921ZQ25</accession>
<dbReference type="PANTHER" id="PTHR16172">
    <property type="entry name" value="MAJOR FACILITATOR SUPERFAMILY DOMAIN-CONTAINING PROTEIN 6-LIKE"/>
    <property type="match status" value="1"/>
</dbReference>
<name>A0A921ZQ25_MANSE</name>
<gene>
    <name evidence="8" type="ORF">O3G_MSEX012545</name>
</gene>
<proteinExistence type="inferred from homology"/>
<dbReference type="InterPro" id="IPR036259">
    <property type="entry name" value="MFS_trans_sf"/>
</dbReference>